<evidence type="ECO:0000256" key="3">
    <source>
        <dbReference type="ARBA" id="ARBA00022694"/>
    </source>
</evidence>
<dbReference type="PANTHER" id="PTHR21568:SF0">
    <property type="entry name" value="TRNA PSEUDOURIDINE SYNTHASE PUS10"/>
    <property type="match status" value="1"/>
</dbReference>
<dbReference type="SUPFAM" id="SSF55120">
    <property type="entry name" value="Pseudouridine synthase"/>
    <property type="match status" value="1"/>
</dbReference>
<reference evidence="10 11" key="1">
    <citation type="submission" date="2013-11" db="EMBL/GenBank/DDBJ databases">
        <title>Draft genome of the bovine lungworm Dictyocaulus viviparus.</title>
        <authorList>
            <person name="Mitreva M."/>
        </authorList>
    </citation>
    <scope>NUCLEOTIDE SEQUENCE [LARGE SCALE GENOMIC DNA]</scope>
    <source>
        <strain evidence="10 11">HannoverDv2000</strain>
    </source>
</reference>
<evidence type="ECO:0000256" key="6">
    <source>
        <dbReference type="ARBA" id="ARBA00079393"/>
    </source>
</evidence>
<evidence type="ECO:0000256" key="7">
    <source>
        <dbReference type="ARBA" id="ARBA00083669"/>
    </source>
</evidence>
<gene>
    <name evidence="10" type="ORF">DICVIV_09361</name>
</gene>
<dbReference type="Gene3D" id="3.30.70.3190">
    <property type="match status" value="1"/>
</dbReference>
<keyword evidence="11" id="KW-1185">Reference proteome</keyword>
<evidence type="ECO:0000256" key="2">
    <source>
        <dbReference type="ARBA" id="ARBA00012787"/>
    </source>
</evidence>
<reference evidence="11" key="2">
    <citation type="journal article" date="2016" name="Sci. Rep.">
        <title>Dictyocaulus viviparus genome, variome and transcriptome elucidate lungworm biology and support future intervention.</title>
        <authorList>
            <person name="McNulty S.N."/>
            <person name="Strube C."/>
            <person name="Rosa B.A."/>
            <person name="Martin J.C."/>
            <person name="Tyagi R."/>
            <person name="Choi Y.J."/>
            <person name="Wang Q."/>
            <person name="Hallsworth Pepin K."/>
            <person name="Zhang X."/>
            <person name="Ozersky P."/>
            <person name="Wilson R.K."/>
            <person name="Sternberg P.W."/>
            <person name="Gasser R.B."/>
            <person name="Mitreva M."/>
        </authorList>
    </citation>
    <scope>NUCLEOTIDE SEQUENCE [LARGE SCALE GENOMIC DNA]</scope>
    <source>
        <strain evidence="11">HannoverDv2000</strain>
    </source>
</reference>
<comment type="similarity">
    <text evidence="1">Belongs to the pseudouridine synthase Pus10 family.</text>
</comment>
<evidence type="ECO:0000259" key="9">
    <source>
        <dbReference type="Pfam" id="PF21238"/>
    </source>
</evidence>
<evidence type="ECO:0000313" key="10">
    <source>
        <dbReference type="EMBL" id="KJH44609.1"/>
    </source>
</evidence>
<dbReference type="EC" id="5.4.99.25" evidence="2"/>
<feature type="domain" description="Pus10 N-terminal eukaryotes" evidence="8">
    <location>
        <begin position="43"/>
        <end position="206"/>
    </location>
</feature>
<dbReference type="AlphaFoldDB" id="A0A0D8XLD4"/>
<accession>A0A0D8XLD4</accession>
<dbReference type="OrthoDB" id="271937at2759"/>
<dbReference type="GO" id="GO:0031119">
    <property type="term" value="P:tRNA pseudouridine synthesis"/>
    <property type="evidence" value="ECO:0007669"/>
    <property type="project" value="UniProtKB-ARBA"/>
</dbReference>
<dbReference type="Pfam" id="PF21238">
    <property type="entry name" value="Pus10_C"/>
    <property type="match status" value="1"/>
</dbReference>
<dbReference type="PANTHER" id="PTHR21568">
    <property type="entry name" value="TRNA PSEUDOURIDINE SYNTHASE PUS10"/>
    <property type="match status" value="1"/>
</dbReference>
<dbReference type="InterPro" id="IPR048742">
    <property type="entry name" value="Pus10_N_euk"/>
</dbReference>
<dbReference type="Gene3D" id="3.30.70.2510">
    <property type="match status" value="1"/>
</dbReference>
<evidence type="ECO:0000259" key="8">
    <source>
        <dbReference type="Pfam" id="PF21237"/>
    </source>
</evidence>
<organism evidence="10 11">
    <name type="scientific">Dictyocaulus viviparus</name>
    <name type="common">Bovine lungworm</name>
    <dbReference type="NCBI Taxonomy" id="29172"/>
    <lineage>
        <taxon>Eukaryota</taxon>
        <taxon>Metazoa</taxon>
        <taxon>Ecdysozoa</taxon>
        <taxon>Nematoda</taxon>
        <taxon>Chromadorea</taxon>
        <taxon>Rhabditida</taxon>
        <taxon>Rhabditina</taxon>
        <taxon>Rhabditomorpha</taxon>
        <taxon>Strongyloidea</taxon>
        <taxon>Metastrongylidae</taxon>
        <taxon>Dictyocaulus</taxon>
    </lineage>
</organism>
<sequence length="472" mass="54509">MVSMNRSCDNNGKVPLCLCTLCQHQVAGDDGCAVKIVNKSFECVLCFGILDPEYISQVAKAVEKKLEDEPYDATACTLALSLPISQVLRDTIIRRSRTDLTGILLPVPCKIRIVDSYLPKLRESSKMRFALATELKLNITFENNEFIDYDTRFLLQYFPEDFKPDRKRKFDESSPYTKVKVERILGRINEDIAKEFTLSSPTRFCSFSISFEREPVFLAGRYCKYSRFLPQSPWSFEDKTAPKEPGNSVSEKICDSMKFKFGASEARFIASGREDIDVRMLGDGRPFAVELRNCHFIKSLEGKHHLVTLRQLQNEINKDCDIRINGLARITNEEIDQFRIGEEKRKVYVAYCYSTVPIHDELLEDAVRKIPTEILQKTPIRVLKRRALLDRRRSIYSMEFLRLDNYHFLVRLETQAGTYVKEFVHGDFGRTRPSLADILNISQGGVDILELDVEKVDFDWPPTNLRIRVFKE</sequence>
<keyword evidence="4" id="KW-0413">Isomerase</keyword>
<dbReference type="GO" id="GO:0003723">
    <property type="term" value="F:RNA binding"/>
    <property type="evidence" value="ECO:0007669"/>
    <property type="project" value="InterPro"/>
</dbReference>
<dbReference type="EMBL" id="KN716460">
    <property type="protein sequence ID" value="KJH44609.1"/>
    <property type="molecule type" value="Genomic_DNA"/>
</dbReference>
<proteinExistence type="inferred from homology"/>
<feature type="domain" description="Pus10-like C-terminal" evidence="9">
    <location>
        <begin position="217"/>
        <end position="457"/>
    </location>
</feature>
<dbReference type="FunFam" id="3.30.70.2510:FF:000001">
    <property type="entry name" value="tRNA pseudouridine synthase Pus10"/>
    <property type="match status" value="1"/>
</dbReference>
<keyword evidence="3" id="KW-0819">tRNA processing</keyword>
<dbReference type="InterPro" id="IPR039894">
    <property type="entry name" value="Pus10-like"/>
</dbReference>
<dbReference type="InterPro" id="IPR020103">
    <property type="entry name" value="PsdUridine_synth_cat_dom_sf"/>
</dbReference>
<evidence type="ECO:0000313" key="11">
    <source>
        <dbReference type="Proteomes" id="UP000053766"/>
    </source>
</evidence>
<dbReference type="GO" id="GO:0160148">
    <property type="term" value="F:tRNA pseudouridine(55) synthase activity"/>
    <property type="evidence" value="ECO:0007669"/>
    <property type="project" value="UniProtKB-EC"/>
</dbReference>
<dbReference type="Pfam" id="PF21237">
    <property type="entry name" value="Pus10_N_euk"/>
    <property type="match status" value="1"/>
</dbReference>
<dbReference type="FunFam" id="3.30.70.3190:FF:000001">
    <property type="entry name" value="tRNA pseudouridine synthase Pus10"/>
    <property type="match status" value="1"/>
</dbReference>
<dbReference type="InterPro" id="IPR048741">
    <property type="entry name" value="Pus10-like_C"/>
</dbReference>
<evidence type="ECO:0000256" key="4">
    <source>
        <dbReference type="ARBA" id="ARBA00023235"/>
    </source>
</evidence>
<evidence type="ECO:0000256" key="1">
    <source>
        <dbReference type="ARBA" id="ARBA00009652"/>
    </source>
</evidence>
<name>A0A0D8XLD4_DICVI</name>
<dbReference type="STRING" id="29172.A0A0D8XLD4"/>
<dbReference type="Proteomes" id="UP000053766">
    <property type="component" value="Unassembled WGS sequence"/>
</dbReference>
<evidence type="ECO:0000256" key="5">
    <source>
        <dbReference type="ARBA" id="ARBA00075270"/>
    </source>
</evidence>
<protein>
    <recommendedName>
        <fullName evidence="2">tRNA pseudouridine(55) synthase</fullName>
        <ecNumber evidence="2">5.4.99.25</ecNumber>
    </recommendedName>
    <alternativeName>
        <fullName evidence="7">tRNA pseudouridine 55 synthase</fullName>
    </alternativeName>
    <alternativeName>
        <fullName evidence="5">tRNA pseudouridylate synthase</fullName>
    </alternativeName>
    <alternativeName>
        <fullName evidence="6">tRNA-uridine isomerase</fullName>
    </alternativeName>
</protein>